<evidence type="ECO:0008006" key="4">
    <source>
        <dbReference type="Google" id="ProtNLM"/>
    </source>
</evidence>
<dbReference type="RefSeq" id="WP_144894115.1">
    <property type="nucleotide sequence ID" value="NZ_VLKO01000013.1"/>
</dbReference>
<reference evidence="2 3" key="1">
    <citation type="journal article" date="2015" name="Stand. Genomic Sci.">
        <title>Genomic Encyclopedia of Bacterial and Archaeal Type Strains, Phase III: the genomes of soil and plant-associated and newly described type strains.</title>
        <authorList>
            <person name="Whitman W.B."/>
            <person name="Woyke T."/>
            <person name="Klenk H.P."/>
            <person name="Zhou Y."/>
            <person name="Lilburn T.G."/>
            <person name="Beck B.J."/>
            <person name="De Vos P."/>
            <person name="Vandamme P."/>
            <person name="Eisen J.A."/>
            <person name="Garrity G."/>
            <person name="Hugenholtz P."/>
            <person name="Kyrpides N.C."/>
        </authorList>
    </citation>
    <scope>NUCLEOTIDE SEQUENCE [LARGE SCALE GENOMIC DNA]</scope>
    <source>
        <strain evidence="2 3">CGMCC 1.6847</strain>
    </source>
</reference>
<organism evidence="2 3">
    <name type="scientific">Flavobacterium tiangeerense</name>
    <dbReference type="NCBI Taxonomy" id="459471"/>
    <lineage>
        <taxon>Bacteria</taxon>
        <taxon>Pseudomonadati</taxon>
        <taxon>Bacteroidota</taxon>
        <taxon>Flavobacteriia</taxon>
        <taxon>Flavobacteriales</taxon>
        <taxon>Flavobacteriaceae</taxon>
        <taxon>Flavobacterium</taxon>
    </lineage>
</organism>
<keyword evidence="1" id="KW-0732">Signal</keyword>
<feature type="signal peptide" evidence="1">
    <location>
        <begin position="1"/>
        <end position="27"/>
    </location>
</feature>
<dbReference type="Proteomes" id="UP000317519">
    <property type="component" value="Unassembled WGS sequence"/>
</dbReference>
<dbReference type="EMBL" id="VLKO01000013">
    <property type="protein sequence ID" value="TWH99690.1"/>
    <property type="molecule type" value="Genomic_DNA"/>
</dbReference>
<evidence type="ECO:0000313" key="3">
    <source>
        <dbReference type="Proteomes" id="UP000317519"/>
    </source>
</evidence>
<sequence>MKPKKNSPLLKQLIILLLIALPYKALCQESNDYTTVKTATEAVKIPGKWQILNTTADSGQTYLKNNDGVVIAVARNLMKAYPFYKNTATAFEQVSLFYQWDSDYYKEQKFNVSKIKENATLGYIIWKYNDKKLDTIFLFGASKTEFLNLLVYTKLWEEKEKIAFLENLFELNQ</sequence>
<evidence type="ECO:0000256" key="1">
    <source>
        <dbReference type="SAM" id="SignalP"/>
    </source>
</evidence>
<proteinExistence type="predicted"/>
<name>A0ABY3FK54_9FLAO</name>
<feature type="chain" id="PRO_5045778409" description="Lipocalin-like protein" evidence="1">
    <location>
        <begin position="28"/>
        <end position="173"/>
    </location>
</feature>
<gene>
    <name evidence="2" type="ORF">IQ05_03031</name>
</gene>
<keyword evidence="3" id="KW-1185">Reference proteome</keyword>
<evidence type="ECO:0000313" key="2">
    <source>
        <dbReference type="EMBL" id="TWH99690.1"/>
    </source>
</evidence>
<protein>
    <recommendedName>
        <fullName evidence="4">Lipocalin-like protein</fullName>
    </recommendedName>
</protein>
<comment type="caution">
    <text evidence="2">The sequence shown here is derived from an EMBL/GenBank/DDBJ whole genome shotgun (WGS) entry which is preliminary data.</text>
</comment>
<accession>A0ABY3FK54</accession>